<proteinExistence type="predicted"/>
<dbReference type="RefSeq" id="WP_091638478.1">
    <property type="nucleotide sequence ID" value="NZ_FMHW01000001.1"/>
</dbReference>
<dbReference type="EMBL" id="FMHW01000001">
    <property type="protein sequence ID" value="SCL16428.1"/>
    <property type="molecule type" value="Genomic_DNA"/>
</dbReference>
<accession>A0A1C6RH95</accession>
<organism evidence="2 3">
    <name type="scientific">Micromonospora pallida</name>
    <dbReference type="NCBI Taxonomy" id="145854"/>
    <lineage>
        <taxon>Bacteria</taxon>
        <taxon>Bacillati</taxon>
        <taxon>Actinomycetota</taxon>
        <taxon>Actinomycetes</taxon>
        <taxon>Micromonosporales</taxon>
        <taxon>Micromonosporaceae</taxon>
        <taxon>Micromonospora</taxon>
    </lineage>
</organism>
<feature type="compositionally biased region" description="Polar residues" evidence="1">
    <location>
        <begin position="51"/>
        <end position="65"/>
    </location>
</feature>
<evidence type="ECO:0000313" key="3">
    <source>
        <dbReference type="Proteomes" id="UP000198959"/>
    </source>
</evidence>
<reference evidence="3" key="1">
    <citation type="submission" date="2016-06" db="EMBL/GenBank/DDBJ databases">
        <authorList>
            <person name="Varghese N."/>
            <person name="Submissions Spin"/>
        </authorList>
    </citation>
    <scope>NUCLEOTIDE SEQUENCE [LARGE SCALE GENOMIC DNA]</scope>
    <source>
        <strain evidence="3">DSM 43817</strain>
    </source>
</reference>
<dbReference type="STRING" id="145854.GA0074692_0027"/>
<feature type="region of interest" description="Disordered" evidence="1">
    <location>
        <begin position="51"/>
        <end position="76"/>
    </location>
</feature>
<dbReference type="Proteomes" id="UP000198959">
    <property type="component" value="Unassembled WGS sequence"/>
</dbReference>
<evidence type="ECO:0000256" key="1">
    <source>
        <dbReference type="SAM" id="MobiDB-lite"/>
    </source>
</evidence>
<protein>
    <submittedName>
        <fullName evidence="2">Uncharacterized protein</fullName>
    </submittedName>
</protein>
<evidence type="ECO:0000313" key="2">
    <source>
        <dbReference type="EMBL" id="SCL16428.1"/>
    </source>
</evidence>
<sequence length="76" mass="7788">MPADTALADALATAYSPTELATLHQHLVDDAPQDDPLGRLCDALHAAAYQSTPGGAQTSTGTPTEPTVYATHGTRA</sequence>
<dbReference type="AlphaFoldDB" id="A0A1C6RH95"/>
<name>A0A1C6RH95_9ACTN</name>
<gene>
    <name evidence="2" type="ORF">GA0074692_0027</name>
</gene>
<keyword evidence="3" id="KW-1185">Reference proteome</keyword>